<keyword evidence="1" id="KW-0732">Signal</keyword>
<protein>
    <recommendedName>
        <fullName evidence="4">DUF4412 domain-containing protein</fullName>
    </recommendedName>
</protein>
<name>A0A4Y3TRA9_9PROT</name>
<reference evidence="2 3" key="1">
    <citation type="submission" date="2019-06" db="EMBL/GenBank/DDBJ databases">
        <title>Whole genome shotgun sequence of Acetobacter peroxydans NBRC 13755.</title>
        <authorList>
            <person name="Hosoyama A."/>
            <person name="Uohara A."/>
            <person name="Ohji S."/>
            <person name="Ichikawa N."/>
        </authorList>
    </citation>
    <scope>NUCLEOTIDE SEQUENCE [LARGE SCALE GENOMIC DNA]</scope>
    <source>
        <strain evidence="2 3">NBRC 13755</strain>
    </source>
</reference>
<dbReference type="RefSeq" id="WP_244926259.1">
    <property type="nucleotide sequence ID" value="NZ_BAPL01000016.1"/>
</dbReference>
<feature type="signal peptide" evidence="1">
    <location>
        <begin position="1"/>
        <end position="22"/>
    </location>
</feature>
<sequence length="214" mass="22424">MSVLVVVATACAGISGAGMASAQTAPVGGTVVVPETATAQPATQPDAPYVTPAVDTDITYVLTPAQDGLAPARQRMRWQMAGLKQRLDPEGGSVYMITTWKNRTLSVVDESRGRVSTMPMPGQQDLTLPGQRPASGVYVRVGQSVVVGEACQVWRTVDTEGHESDACYTADGILLQVAQQGRIMVRALSVSRAPQPDSVFEVPAGLVAQAPAHP</sequence>
<evidence type="ECO:0000256" key="1">
    <source>
        <dbReference type="SAM" id="SignalP"/>
    </source>
</evidence>
<dbReference type="AlphaFoldDB" id="A0A4Y3TRA9"/>
<proteinExistence type="predicted"/>
<keyword evidence="3" id="KW-1185">Reference proteome</keyword>
<evidence type="ECO:0000313" key="2">
    <source>
        <dbReference type="EMBL" id="GEB84294.1"/>
    </source>
</evidence>
<evidence type="ECO:0000313" key="3">
    <source>
        <dbReference type="Proteomes" id="UP000317730"/>
    </source>
</evidence>
<comment type="caution">
    <text evidence="2">The sequence shown here is derived from an EMBL/GenBank/DDBJ whole genome shotgun (WGS) entry which is preliminary data.</text>
</comment>
<organism evidence="2 3">
    <name type="scientific">Acetobacter peroxydans</name>
    <dbReference type="NCBI Taxonomy" id="104098"/>
    <lineage>
        <taxon>Bacteria</taxon>
        <taxon>Pseudomonadati</taxon>
        <taxon>Pseudomonadota</taxon>
        <taxon>Alphaproteobacteria</taxon>
        <taxon>Acetobacterales</taxon>
        <taxon>Acetobacteraceae</taxon>
        <taxon>Acetobacter</taxon>
    </lineage>
</organism>
<feature type="chain" id="PRO_5021287880" description="DUF4412 domain-containing protein" evidence="1">
    <location>
        <begin position="23"/>
        <end position="214"/>
    </location>
</feature>
<dbReference type="Proteomes" id="UP000317730">
    <property type="component" value="Unassembled WGS sequence"/>
</dbReference>
<evidence type="ECO:0008006" key="4">
    <source>
        <dbReference type="Google" id="ProtNLM"/>
    </source>
</evidence>
<gene>
    <name evidence="2" type="ORF">APE01nite_00910</name>
</gene>
<dbReference type="EMBL" id="BJMV01000001">
    <property type="protein sequence ID" value="GEB84294.1"/>
    <property type="molecule type" value="Genomic_DNA"/>
</dbReference>
<accession>A0A4Y3TRA9</accession>